<keyword evidence="2" id="KW-0106">Calcium</keyword>
<dbReference type="InterPro" id="IPR002048">
    <property type="entry name" value="EF_hand_dom"/>
</dbReference>
<dbReference type="FunFam" id="1.10.238.10:FF:000001">
    <property type="entry name" value="Calmodulin 1"/>
    <property type="match status" value="1"/>
</dbReference>
<feature type="domain" description="EF-hand" evidence="3">
    <location>
        <begin position="13"/>
        <end position="48"/>
    </location>
</feature>
<dbReference type="InterPro" id="IPR018247">
    <property type="entry name" value="EF_Hand_1_Ca_BS"/>
</dbReference>
<dbReference type="Pfam" id="PF13499">
    <property type="entry name" value="EF-hand_7"/>
    <property type="match status" value="1"/>
</dbReference>
<dbReference type="PANTHER" id="PTHR23050">
    <property type="entry name" value="CALCIUM BINDING PROTEIN"/>
    <property type="match status" value="1"/>
</dbReference>
<dbReference type="PROSITE" id="PS00018">
    <property type="entry name" value="EF_HAND_1"/>
    <property type="match status" value="3"/>
</dbReference>
<reference evidence="4" key="1">
    <citation type="submission" date="2019-09" db="EMBL/GenBank/DDBJ databases">
        <authorList>
            <person name="Zhang L."/>
        </authorList>
    </citation>
    <scope>NUCLEOTIDE SEQUENCE</scope>
</reference>
<gene>
    <name evidence="4" type="ORF">NYM_LOCUS4135</name>
</gene>
<evidence type="ECO:0000256" key="2">
    <source>
        <dbReference type="ARBA" id="ARBA00022837"/>
    </source>
</evidence>
<dbReference type="OrthoDB" id="26525at2759"/>
<dbReference type="OMA" id="EMEGMIS"/>
<dbReference type="SMART" id="SM00054">
    <property type="entry name" value="EFh"/>
    <property type="match status" value="3"/>
</dbReference>
<sequence>MCPSGRQRPSALTGTTILGEAFAALDADGDGRIGADDLRVFHERFFCESVDDKAIQSMISVADVNDSGFVEIGEFGRVLSQPAAEAAERKVLEDVFRAMDRDGDGIIGFSDLKDYMRSAGMPVSDREVRTMMRMGGGDEVKGVSFDAMVKILTVELSGSR</sequence>
<dbReference type="Gramene" id="NC10G0044920.1">
    <property type="protein sequence ID" value="NC10G0044920.1:cds"/>
    <property type="gene ID" value="NC10G0044920"/>
</dbReference>
<evidence type="ECO:0000313" key="4">
    <source>
        <dbReference type="EMBL" id="VVV62256.1"/>
    </source>
</evidence>
<dbReference type="Pfam" id="PF00036">
    <property type="entry name" value="EF-hand_1"/>
    <property type="match status" value="1"/>
</dbReference>
<accession>A0A5K0X9H0</accession>
<dbReference type="GO" id="GO:0005509">
    <property type="term" value="F:calcium ion binding"/>
    <property type="evidence" value="ECO:0007669"/>
    <property type="project" value="InterPro"/>
</dbReference>
<dbReference type="Gene3D" id="1.10.238.10">
    <property type="entry name" value="EF-hand"/>
    <property type="match status" value="1"/>
</dbReference>
<dbReference type="InterPro" id="IPR050145">
    <property type="entry name" value="Centrin_CML-like"/>
</dbReference>
<feature type="domain" description="EF-hand" evidence="3">
    <location>
        <begin position="50"/>
        <end position="85"/>
    </location>
</feature>
<organism evidence="4">
    <name type="scientific">Nymphaea colorata</name>
    <name type="common">pocket water lily</name>
    <dbReference type="NCBI Taxonomy" id="210225"/>
    <lineage>
        <taxon>Eukaryota</taxon>
        <taxon>Viridiplantae</taxon>
        <taxon>Streptophyta</taxon>
        <taxon>Embryophyta</taxon>
        <taxon>Tracheophyta</taxon>
        <taxon>Spermatophyta</taxon>
        <taxon>Magnoliopsida</taxon>
        <taxon>Nymphaeales</taxon>
        <taxon>Nymphaeaceae</taxon>
        <taxon>Nymphaea</taxon>
    </lineage>
</organism>
<protein>
    <recommendedName>
        <fullName evidence="3">EF-hand domain-containing protein</fullName>
    </recommendedName>
</protein>
<proteinExistence type="predicted"/>
<feature type="domain" description="EF-hand" evidence="3">
    <location>
        <begin position="87"/>
        <end position="122"/>
    </location>
</feature>
<evidence type="ECO:0000259" key="3">
    <source>
        <dbReference type="PROSITE" id="PS50222"/>
    </source>
</evidence>
<dbReference type="EMBL" id="LR721775">
    <property type="protein sequence ID" value="VVV62256.1"/>
    <property type="molecule type" value="Genomic_DNA"/>
</dbReference>
<name>A0A5K0X9H0_9MAGN</name>
<dbReference type="AlphaFoldDB" id="A0A5K0X9H0"/>
<dbReference type="SUPFAM" id="SSF47473">
    <property type="entry name" value="EF-hand"/>
    <property type="match status" value="1"/>
</dbReference>
<keyword evidence="1" id="KW-0677">Repeat</keyword>
<dbReference type="PROSITE" id="PS50222">
    <property type="entry name" value="EF_HAND_2"/>
    <property type="match status" value="3"/>
</dbReference>
<evidence type="ECO:0000256" key="1">
    <source>
        <dbReference type="ARBA" id="ARBA00022737"/>
    </source>
</evidence>
<dbReference type="InterPro" id="IPR011992">
    <property type="entry name" value="EF-hand-dom_pair"/>
</dbReference>